<dbReference type="GO" id="GO:0071222">
    <property type="term" value="P:cellular response to lipopolysaccharide"/>
    <property type="evidence" value="ECO:0007669"/>
    <property type="project" value="TreeGrafter"/>
</dbReference>
<keyword evidence="3" id="KW-0812">Transmembrane</keyword>
<evidence type="ECO:0000256" key="4">
    <source>
        <dbReference type="ARBA" id="ARBA00022729"/>
    </source>
</evidence>
<dbReference type="GO" id="GO:0009897">
    <property type="term" value="C:external side of plasma membrane"/>
    <property type="evidence" value="ECO:0007669"/>
    <property type="project" value="TreeGrafter"/>
</dbReference>
<dbReference type="InterPro" id="IPR013783">
    <property type="entry name" value="Ig-like_fold"/>
</dbReference>
<keyword evidence="4" id="KW-0732">Signal</keyword>
<evidence type="ECO:0000256" key="6">
    <source>
        <dbReference type="ARBA" id="ARBA00023136"/>
    </source>
</evidence>
<dbReference type="PANTHER" id="PTHR25466:SF14">
    <property type="entry name" value="BUTYROPHILIN SUBFAMILY 2 MEMBER A2-LIKE-RELATED"/>
    <property type="match status" value="1"/>
</dbReference>
<dbReference type="Gene3D" id="2.60.40.10">
    <property type="entry name" value="Immunoglobulins"/>
    <property type="match status" value="1"/>
</dbReference>
<organism evidence="12 13">
    <name type="scientific">Nothoprocta perdicaria</name>
    <name type="common">Chilean tinamou</name>
    <name type="synonym">Crypturus perdicarius</name>
    <dbReference type="NCBI Taxonomy" id="30464"/>
    <lineage>
        <taxon>Eukaryota</taxon>
        <taxon>Metazoa</taxon>
        <taxon>Chordata</taxon>
        <taxon>Craniata</taxon>
        <taxon>Vertebrata</taxon>
        <taxon>Euteleostomi</taxon>
        <taxon>Archelosauria</taxon>
        <taxon>Archosauria</taxon>
        <taxon>Dinosauria</taxon>
        <taxon>Saurischia</taxon>
        <taxon>Theropoda</taxon>
        <taxon>Coelurosauria</taxon>
        <taxon>Aves</taxon>
        <taxon>Palaeognathae</taxon>
        <taxon>Tinamiformes</taxon>
        <taxon>Tinamidae</taxon>
        <taxon>Nothoprocta</taxon>
    </lineage>
</organism>
<evidence type="ECO:0000256" key="2">
    <source>
        <dbReference type="ARBA" id="ARBA00022475"/>
    </source>
</evidence>
<reference evidence="12" key="2">
    <citation type="submission" date="2025-09" db="UniProtKB">
        <authorList>
            <consortium name="Ensembl"/>
        </authorList>
    </citation>
    <scope>IDENTIFICATION</scope>
</reference>
<evidence type="ECO:0000256" key="7">
    <source>
        <dbReference type="ARBA" id="ARBA00023157"/>
    </source>
</evidence>
<keyword evidence="7" id="KW-1015">Disulfide bond</keyword>
<feature type="domain" description="Ig-like" evidence="11">
    <location>
        <begin position="7"/>
        <end position="110"/>
    </location>
</feature>
<dbReference type="FunFam" id="2.60.40.10:FF:000142">
    <property type="entry name" value="V-set domain-containing T-cell activation inhibitor 1"/>
    <property type="match status" value="1"/>
</dbReference>
<keyword evidence="5" id="KW-1133">Transmembrane helix</keyword>
<keyword evidence="10" id="KW-0393">Immunoglobulin domain</keyword>
<reference evidence="12" key="1">
    <citation type="submission" date="2025-08" db="UniProtKB">
        <authorList>
            <consortium name="Ensembl"/>
        </authorList>
    </citation>
    <scope>IDENTIFICATION</scope>
</reference>
<dbReference type="InterPro" id="IPR051713">
    <property type="entry name" value="T-cell_Activation_Regulation"/>
</dbReference>
<keyword evidence="13" id="KW-1185">Reference proteome</keyword>
<evidence type="ECO:0000256" key="5">
    <source>
        <dbReference type="ARBA" id="ARBA00022989"/>
    </source>
</evidence>
<keyword evidence="9" id="KW-0325">Glycoprotein</keyword>
<keyword evidence="6" id="KW-0472">Membrane</keyword>
<dbReference type="GO" id="GO:0007166">
    <property type="term" value="P:cell surface receptor signaling pathway"/>
    <property type="evidence" value="ECO:0007669"/>
    <property type="project" value="TreeGrafter"/>
</dbReference>
<dbReference type="GO" id="GO:0006955">
    <property type="term" value="P:immune response"/>
    <property type="evidence" value="ECO:0007669"/>
    <property type="project" value="TreeGrafter"/>
</dbReference>
<dbReference type="PANTHER" id="PTHR25466">
    <property type="entry name" value="T-LYMPHOCYTE ACTIVATION ANTIGEN"/>
    <property type="match status" value="1"/>
</dbReference>
<dbReference type="Pfam" id="PF07686">
    <property type="entry name" value="V-set"/>
    <property type="match status" value="1"/>
</dbReference>
<comment type="subcellular location">
    <subcellularLocation>
        <location evidence="1">Cell membrane</location>
        <topology evidence="1">Single-pass type I membrane protein</topology>
    </subcellularLocation>
</comment>
<evidence type="ECO:0000256" key="9">
    <source>
        <dbReference type="ARBA" id="ARBA00023180"/>
    </source>
</evidence>
<proteinExistence type="predicted"/>
<dbReference type="GO" id="GO:0031295">
    <property type="term" value="P:T cell costimulation"/>
    <property type="evidence" value="ECO:0007669"/>
    <property type="project" value="TreeGrafter"/>
</dbReference>
<evidence type="ECO:0000313" key="13">
    <source>
        <dbReference type="Proteomes" id="UP000694420"/>
    </source>
</evidence>
<evidence type="ECO:0000313" key="12">
    <source>
        <dbReference type="Ensembl" id="ENSNPEP00000012894.1"/>
    </source>
</evidence>
<dbReference type="GO" id="GO:0042102">
    <property type="term" value="P:positive regulation of T cell proliferation"/>
    <property type="evidence" value="ECO:0007669"/>
    <property type="project" value="TreeGrafter"/>
</dbReference>
<evidence type="ECO:0000256" key="1">
    <source>
        <dbReference type="ARBA" id="ARBA00004251"/>
    </source>
</evidence>
<dbReference type="Proteomes" id="UP000694420">
    <property type="component" value="Unplaced"/>
</dbReference>
<dbReference type="Ensembl" id="ENSNPET00000013211.1">
    <property type="protein sequence ID" value="ENSNPEP00000012894.1"/>
    <property type="gene ID" value="ENSNPEG00000009632.1"/>
</dbReference>
<dbReference type="GO" id="GO:0042130">
    <property type="term" value="P:negative regulation of T cell proliferation"/>
    <property type="evidence" value="ECO:0007669"/>
    <property type="project" value="TreeGrafter"/>
</dbReference>
<protein>
    <recommendedName>
        <fullName evidence="11">Ig-like domain-containing protein</fullName>
    </recommendedName>
</protein>
<evidence type="ECO:0000259" key="11">
    <source>
        <dbReference type="PROSITE" id="PS50835"/>
    </source>
</evidence>
<dbReference type="AlphaFoldDB" id="A0A8C6ZIB4"/>
<dbReference type="InterPro" id="IPR036179">
    <property type="entry name" value="Ig-like_dom_sf"/>
</dbReference>
<keyword evidence="2" id="KW-1003">Cell membrane</keyword>
<evidence type="ECO:0000256" key="10">
    <source>
        <dbReference type="ARBA" id="ARBA00023319"/>
    </source>
</evidence>
<dbReference type="InterPro" id="IPR007110">
    <property type="entry name" value="Ig-like_dom"/>
</dbReference>
<evidence type="ECO:0000256" key="3">
    <source>
        <dbReference type="ARBA" id="ARBA00022692"/>
    </source>
</evidence>
<keyword evidence="8" id="KW-0675">Receptor</keyword>
<dbReference type="SUPFAM" id="SSF48726">
    <property type="entry name" value="Immunoglobulin"/>
    <property type="match status" value="1"/>
</dbReference>
<name>A0A8C6ZIB4_NOTPE</name>
<sequence>DIHQVSPSILILLSAFCPGEPDTTCQAFVGETVILPCNVTSSGELDLSNSKLYWQKESVLVHFFHNGADSLDYQDMNYHDRTSLFLDEVKHGNFSLQLSNVRLDDTAVYTFPLSCLEVFKEYEVKFWMDF</sequence>
<accession>A0A8C6ZIB4</accession>
<dbReference type="PROSITE" id="PS50835">
    <property type="entry name" value="IG_LIKE"/>
    <property type="match status" value="1"/>
</dbReference>
<dbReference type="InterPro" id="IPR013106">
    <property type="entry name" value="Ig_V-set"/>
</dbReference>
<evidence type="ECO:0000256" key="8">
    <source>
        <dbReference type="ARBA" id="ARBA00023170"/>
    </source>
</evidence>